<dbReference type="RefSeq" id="WP_066667597.1">
    <property type="nucleotide sequence ID" value="NZ_LYVF01000127.1"/>
</dbReference>
<keyword evidence="2" id="KW-0812">Transmembrane</keyword>
<evidence type="ECO:0000256" key="1">
    <source>
        <dbReference type="ARBA" id="ARBA00023002"/>
    </source>
</evidence>
<keyword evidence="2" id="KW-0472">Membrane</keyword>
<dbReference type="PANTHER" id="PTHR43854:SF1">
    <property type="entry name" value="INDOLEPYRUVATE OXIDOREDUCTASE SUBUNIT IORB"/>
    <property type="match status" value="1"/>
</dbReference>
<dbReference type="Proteomes" id="UP000078532">
    <property type="component" value="Unassembled WGS sequence"/>
</dbReference>
<dbReference type="AlphaFoldDB" id="A0A1B7LFP2"/>
<dbReference type="OrthoDB" id="9789125at2"/>
<evidence type="ECO:0000313" key="5">
    <source>
        <dbReference type="Proteomes" id="UP000078532"/>
    </source>
</evidence>
<sequence>MSLDIVITGVGGQGNVLASRILARAAMAAGLAVRTSEAIGMAQREGVVTSQVRMGDPLWGALIPSGGADVLLGFELAETVRGLPRLKPGGVVVASAAVIVPVTAALGLAAYQEEDLRNYLRRNVENLHLVDAGALAEEAGHPRAVNTVMLGALAGLSIMPFDAEHLLRTVLDIVPAKYRGINSRAFELGRRAVGGY</sequence>
<dbReference type="InterPro" id="IPR052198">
    <property type="entry name" value="IorB_Oxidoreductase"/>
</dbReference>
<evidence type="ECO:0000256" key="2">
    <source>
        <dbReference type="SAM" id="Phobius"/>
    </source>
</evidence>
<proteinExistence type="predicted"/>
<keyword evidence="2" id="KW-1133">Transmembrane helix</keyword>
<dbReference type="Pfam" id="PF01558">
    <property type="entry name" value="POR"/>
    <property type="match status" value="1"/>
</dbReference>
<comment type="caution">
    <text evidence="4">The sequence shown here is derived from an EMBL/GenBank/DDBJ whole genome shotgun (WGS) entry which is preliminary data.</text>
</comment>
<evidence type="ECO:0000259" key="3">
    <source>
        <dbReference type="Pfam" id="PF01558"/>
    </source>
</evidence>
<keyword evidence="5" id="KW-1185">Reference proteome</keyword>
<dbReference type="InterPro" id="IPR002869">
    <property type="entry name" value="Pyrv_flavodox_OxRed_cen"/>
</dbReference>
<protein>
    <submittedName>
        <fullName evidence="4">Pyruvate ferredoxin oxidoreductase</fullName>
    </submittedName>
</protein>
<reference evidence="4 5" key="1">
    <citation type="submission" date="2016-04" db="EMBL/GenBank/DDBJ databases">
        <authorList>
            <person name="Evans L.H."/>
            <person name="Alamgir A."/>
            <person name="Owens N."/>
            <person name="Weber N.D."/>
            <person name="Virtaneva K."/>
            <person name="Barbian K."/>
            <person name="Babar A."/>
            <person name="Rosenke K."/>
        </authorList>
    </citation>
    <scope>NUCLEOTIDE SEQUENCE [LARGE SCALE GENOMIC DNA]</scope>
    <source>
        <strain evidence="4 5">LMa1</strain>
    </source>
</reference>
<gene>
    <name evidence="4" type="ORF">A6M21_08445</name>
</gene>
<name>A0A1B7LFP2_9FIRM</name>
<dbReference type="STRING" id="1838280.A6M21_08445"/>
<dbReference type="EMBL" id="LYVF01000127">
    <property type="protein sequence ID" value="OAT82916.1"/>
    <property type="molecule type" value="Genomic_DNA"/>
</dbReference>
<dbReference type="PANTHER" id="PTHR43854">
    <property type="entry name" value="INDOLEPYRUVATE OXIDOREDUCTASE SUBUNIT IORB"/>
    <property type="match status" value="1"/>
</dbReference>
<dbReference type="Gene3D" id="3.40.920.10">
    <property type="entry name" value="Pyruvate-ferredoxin oxidoreductase, PFOR, domain III"/>
    <property type="match status" value="1"/>
</dbReference>
<organism evidence="4 5">
    <name type="scientific">Desulfotomaculum copahuensis</name>
    <dbReference type="NCBI Taxonomy" id="1838280"/>
    <lineage>
        <taxon>Bacteria</taxon>
        <taxon>Bacillati</taxon>
        <taxon>Bacillota</taxon>
        <taxon>Clostridia</taxon>
        <taxon>Eubacteriales</taxon>
        <taxon>Desulfotomaculaceae</taxon>
        <taxon>Desulfotomaculum</taxon>
    </lineage>
</organism>
<accession>A0A1B7LFP2</accession>
<keyword evidence="4" id="KW-0670">Pyruvate</keyword>
<keyword evidence="1" id="KW-0560">Oxidoreductase</keyword>
<dbReference type="InterPro" id="IPR019752">
    <property type="entry name" value="Pyrv/ketoisovalerate_OxRed_cat"/>
</dbReference>
<evidence type="ECO:0000313" key="4">
    <source>
        <dbReference type="EMBL" id="OAT82916.1"/>
    </source>
</evidence>
<dbReference type="GO" id="GO:0016903">
    <property type="term" value="F:oxidoreductase activity, acting on the aldehyde or oxo group of donors"/>
    <property type="evidence" value="ECO:0007669"/>
    <property type="project" value="InterPro"/>
</dbReference>
<dbReference type="SUPFAM" id="SSF53323">
    <property type="entry name" value="Pyruvate-ferredoxin oxidoreductase, PFOR, domain III"/>
    <property type="match status" value="1"/>
</dbReference>
<feature type="domain" description="Pyruvate/ketoisovalerate oxidoreductase catalytic" evidence="3">
    <location>
        <begin position="11"/>
        <end position="190"/>
    </location>
</feature>
<feature type="transmembrane region" description="Helical" evidence="2">
    <location>
        <begin position="91"/>
        <end position="111"/>
    </location>
</feature>